<dbReference type="EMBL" id="UINC01082988">
    <property type="protein sequence ID" value="SVC28261.1"/>
    <property type="molecule type" value="Genomic_DNA"/>
</dbReference>
<proteinExistence type="predicted"/>
<evidence type="ECO:0000313" key="1">
    <source>
        <dbReference type="EMBL" id="SVC28261.1"/>
    </source>
</evidence>
<name>A0A382L040_9ZZZZ</name>
<accession>A0A382L040</accession>
<evidence type="ECO:0008006" key="2">
    <source>
        <dbReference type="Google" id="ProtNLM"/>
    </source>
</evidence>
<organism evidence="1">
    <name type="scientific">marine metagenome</name>
    <dbReference type="NCBI Taxonomy" id="408172"/>
    <lineage>
        <taxon>unclassified sequences</taxon>
        <taxon>metagenomes</taxon>
        <taxon>ecological metagenomes</taxon>
    </lineage>
</organism>
<gene>
    <name evidence="1" type="ORF">METZ01_LOCUS281115</name>
</gene>
<sequence length="179" mass="20533">MPAAVDSAFELAFWFCDRALNDNEYLQPIKLHYLMFLAQAYYATAYQGKKLIPAIFVAEEVGPIEPSVFRAWSQGRPKFEGKNTINEEATTFADSVWRRFGHHSVEHLAKFCRKTPCYLTAFDRGRRAEIHLNEMITSFSKSQNAPPVDQVVKPKIMRSHKGRAVEVKGWVPRSVKPEK</sequence>
<protein>
    <recommendedName>
        <fullName evidence="2">Antitoxin SocA-like Panacea domain-containing protein</fullName>
    </recommendedName>
</protein>
<dbReference type="AlphaFoldDB" id="A0A382L040"/>
<reference evidence="1" key="1">
    <citation type="submission" date="2018-05" db="EMBL/GenBank/DDBJ databases">
        <authorList>
            <person name="Lanie J.A."/>
            <person name="Ng W.-L."/>
            <person name="Kazmierczak K.M."/>
            <person name="Andrzejewski T.M."/>
            <person name="Davidsen T.M."/>
            <person name="Wayne K.J."/>
            <person name="Tettelin H."/>
            <person name="Glass J.I."/>
            <person name="Rusch D."/>
            <person name="Podicherti R."/>
            <person name="Tsui H.-C.T."/>
            <person name="Winkler M.E."/>
        </authorList>
    </citation>
    <scope>NUCLEOTIDE SEQUENCE</scope>
</reference>